<feature type="chain" id="PRO_5008903425" evidence="5">
    <location>
        <begin position="29"/>
        <end position="198"/>
    </location>
</feature>
<evidence type="ECO:0000313" key="7">
    <source>
        <dbReference type="Proteomes" id="UP000094527"/>
    </source>
</evidence>
<dbReference type="EMBL" id="LJIJ01005358">
    <property type="protein sequence ID" value="ODM87424.1"/>
    <property type="molecule type" value="Genomic_DNA"/>
</dbReference>
<keyword evidence="3 5" id="KW-0732">Signal</keyword>
<reference evidence="6 7" key="1">
    <citation type="journal article" date="2016" name="Genome Biol. Evol.">
        <title>Gene Family Evolution Reflects Adaptation to Soil Environmental Stressors in the Genome of the Collembolan Orchesella cincta.</title>
        <authorList>
            <person name="Faddeeva-Vakhrusheva A."/>
            <person name="Derks M.F."/>
            <person name="Anvar S.Y."/>
            <person name="Agamennone V."/>
            <person name="Suring W."/>
            <person name="Smit S."/>
            <person name="van Straalen N.M."/>
            <person name="Roelofs D."/>
        </authorList>
    </citation>
    <scope>NUCLEOTIDE SEQUENCE [LARGE SCALE GENOMIC DNA]</scope>
    <source>
        <tissue evidence="6">Mixed pool</tissue>
    </source>
</reference>
<name>A0A1D2M3B0_ORCCI</name>
<evidence type="ECO:0000256" key="3">
    <source>
        <dbReference type="ARBA" id="ARBA00022729"/>
    </source>
</evidence>
<comment type="subcellular location">
    <subcellularLocation>
        <location evidence="1">Secreted</location>
    </subcellularLocation>
</comment>
<dbReference type="Gene3D" id="2.40.128.20">
    <property type="match status" value="1"/>
</dbReference>
<dbReference type="Pfam" id="PF03973">
    <property type="entry name" value="Triabin"/>
    <property type="match status" value="1"/>
</dbReference>
<dbReference type="GO" id="GO:0005576">
    <property type="term" value="C:extracellular region"/>
    <property type="evidence" value="ECO:0007669"/>
    <property type="project" value="UniProtKB-SubCell"/>
</dbReference>
<evidence type="ECO:0000313" key="6">
    <source>
        <dbReference type="EMBL" id="ODM87424.1"/>
    </source>
</evidence>
<evidence type="ECO:0000256" key="4">
    <source>
        <dbReference type="ARBA" id="ARBA00034121"/>
    </source>
</evidence>
<dbReference type="InterPro" id="IPR012674">
    <property type="entry name" value="Calycin"/>
</dbReference>
<feature type="signal peptide" evidence="5">
    <location>
        <begin position="1"/>
        <end position="28"/>
    </location>
</feature>
<evidence type="ECO:0000256" key="2">
    <source>
        <dbReference type="ARBA" id="ARBA00022525"/>
    </source>
</evidence>
<dbReference type="InterPro" id="IPR005657">
    <property type="entry name" value="Triabi/Procalin"/>
</dbReference>
<dbReference type="SUPFAM" id="SSF50814">
    <property type="entry name" value="Lipocalins"/>
    <property type="match status" value="1"/>
</dbReference>
<dbReference type="GO" id="GO:0030682">
    <property type="term" value="P:symbiont-mediated perturbation of host defenses"/>
    <property type="evidence" value="ECO:0007669"/>
    <property type="project" value="InterPro"/>
</dbReference>
<evidence type="ECO:0000256" key="1">
    <source>
        <dbReference type="ARBA" id="ARBA00004613"/>
    </source>
</evidence>
<protein>
    <submittedName>
        <fullName evidence="6">Uncharacterized protein</fullName>
    </submittedName>
</protein>
<organism evidence="6 7">
    <name type="scientific">Orchesella cincta</name>
    <name type="common">Springtail</name>
    <name type="synonym">Podura cincta</name>
    <dbReference type="NCBI Taxonomy" id="48709"/>
    <lineage>
        <taxon>Eukaryota</taxon>
        <taxon>Metazoa</taxon>
        <taxon>Ecdysozoa</taxon>
        <taxon>Arthropoda</taxon>
        <taxon>Hexapoda</taxon>
        <taxon>Collembola</taxon>
        <taxon>Entomobryomorpha</taxon>
        <taxon>Entomobryoidea</taxon>
        <taxon>Orchesellidae</taxon>
        <taxon>Orchesellinae</taxon>
        <taxon>Orchesella</taxon>
    </lineage>
</organism>
<gene>
    <name evidence="6" type="ORF">Ocin01_19256</name>
</gene>
<dbReference type="AlphaFoldDB" id="A0A1D2M3B0"/>
<accession>A0A1D2M3B0</accession>
<evidence type="ECO:0000256" key="5">
    <source>
        <dbReference type="SAM" id="SignalP"/>
    </source>
</evidence>
<comment type="caution">
    <text evidence="6">The sequence shown here is derived from an EMBL/GenBank/DDBJ whole genome shotgun (WGS) entry which is preliminary data.</text>
</comment>
<sequence>MESISKSAILSVVVVVFVANLSCIKSECEPPKKIVEFQWHPKEAKEGGYFTPLAMQNDTNIVKEMLQGSSLNPDQDLKKICIRVRYSEEGKEASVVGYHNMTSQFKCSPTGNGKEWSFDCQHQSGKEDFSHKMYVTLTDNKTFAFVIRCWKNGLRGWTVFSTRKELHEDSHFHILEHAKSQGFETAYALPLSYKSCNK</sequence>
<dbReference type="Proteomes" id="UP000094527">
    <property type="component" value="Unassembled WGS sequence"/>
</dbReference>
<proteinExistence type="inferred from homology"/>
<keyword evidence="2" id="KW-0964">Secreted</keyword>
<comment type="similarity">
    <text evidence="4">Belongs to the calycin superfamily. Triabin family.</text>
</comment>
<keyword evidence="7" id="KW-1185">Reference proteome</keyword>